<dbReference type="Proteomes" id="UP000663848">
    <property type="component" value="Unassembled WGS sequence"/>
</dbReference>
<reference evidence="1" key="1">
    <citation type="submission" date="2021-02" db="EMBL/GenBank/DDBJ databases">
        <authorList>
            <person name="Nowell W R."/>
        </authorList>
    </citation>
    <scope>NUCLEOTIDE SEQUENCE</scope>
</reference>
<organism evidence="1 2">
    <name type="scientific">Rotaria socialis</name>
    <dbReference type="NCBI Taxonomy" id="392032"/>
    <lineage>
        <taxon>Eukaryota</taxon>
        <taxon>Metazoa</taxon>
        <taxon>Spiralia</taxon>
        <taxon>Gnathifera</taxon>
        <taxon>Rotifera</taxon>
        <taxon>Eurotatoria</taxon>
        <taxon>Bdelloidea</taxon>
        <taxon>Philodinida</taxon>
        <taxon>Philodinidae</taxon>
        <taxon>Rotaria</taxon>
    </lineage>
</organism>
<proteinExistence type="predicted"/>
<evidence type="ECO:0000313" key="2">
    <source>
        <dbReference type="Proteomes" id="UP000663848"/>
    </source>
</evidence>
<accession>A0A820XKQ6</accession>
<gene>
    <name evidence="1" type="ORF">QYT958_LOCUS7112</name>
</gene>
<comment type="caution">
    <text evidence="1">The sequence shown here is derived from an EMBL/GenBank/DDBJ whole genome shotgun (WGS) entry which is preliminary data.</text>
</comment>
<name>A0A820XKQ6_9BILA</name>
<dbReference type="EMBL" id="CAJOBR010000661">
    <property type="protein sequence ID" value="CAF4533983.1"/>
    <property type="molecule type" value="Genomic_DNA"/>
</dbReference>
<protein>
    <submittedName>
        <fullName evidence="1">Uncharacterized protein</fullName>
    </submittedName>
</protein>
<dbReference type="AlphaFoldDB" id="A0A820XKQ6"/>
<evidence type="ECO:0000313" key="1">
    <source>
        <dbReference type="EMBL" id="CAF4533983.1"/>
    </source>
</evidence>
<sequence>MTIEALLFGIQQCPNCSNIIHVVDNQATPRDMILLRNVKKPVKVFVCQLNENALKTNLINIATNTGGSIHTIEQGVVNFSGSGTITIGTRTYRKTATGYFAV</sequence>